<evidence type="ECO:0000313" key="4">
    <source>
        <dbReference type="Proteomes" id="UP000002640"/>
    </source>
</evidence>
<organism evidence="3 4">
    <name type="scientific">Phytophthora sojae (strain P6497)</name>
    <name type="common">Soybean stem and root rot agent</name>
    <name type="synonym">Phytophthora megasperma f. sp. glycines</name>
    <dbReference type="NCBI Taxonomy" id="1094619"/>
    <lineage>
        <taxon>Eukaryota</taxon>
        <taxon>Sar</taxon>
        <taxon>Stramenopiles</taxon>
        <taxon>Oomycota</taxon>
        <taxon>Peronosporomycetes</taxon>
        <taxon>Peronosporales</taxon>
        <taxon>Peronosporaceae</taxon>
        <taxon>Phytophthora</taxon>
    </lineage>
</organism>
<protein>
    <submittedName>
        <fullName evidence="3">Uncharacterized protein</fullName>
    </submittedName>
</protein>
<feature type="compositionally biased region" description="Polar residues" evidence="2">
    <location>
        <begin position="525"/>
        <end position="536"/>
    </location>
</feature>
<keyword evidence="4" id="KW-1185">Reference proteome</keyword>
<dbReference type="AlphaFoldDB" id="G4ZR74"/>
<name>G4ZR74_PHYSP</name>
<feature type="compositionally biased region" description="Pro residues" evidence="2">
    <location>
        <begin position="236"/>
        <end position="254"/>
    </location>
</feature>
<feature type="region of interest" description="Disordered" evidence="2">
    <location>
        <begin position="577"/>
        <end position="608"/>
    </location>
</feature>
<feature type="coiled-coil region" evidence="1">
    <location>
        <begin position="331"/>
        <end position="358"/>
    </location>
</feature>
<dbReference type="Proteomes" id="UP000002640">
    <property type="component" value="Unassembled WGS sequence"/>
</dbReference>
<feature type="compositionally biased region" description="Low complexity" evidence="2">
    <location>
        <begin position="172"/>
        <end position="194"/>
    </location>
</feature>
<feature type="coiled-coil region" evidence="1">
    <location>
        <begin position="433"/>
        <end position="487"/>
    </location>
</feature>
<feature type="compositionally biased region" description="Low complexity" evidence="2">
    <location>
        <begin position="511"/>
        <end position="524"/>
    </location>
</feature>
<reference evidence="3 4" key="1">
    <citation type="journal article" date="2006" name="Science">
        <title>Phytophthora genome sequences uncover evolutionary origins and mechanisms of pathogenesis.</title>
        <authorList>
            <person name="Tyler B.M."/>
            <person name="Tripathy S."/>
            <person name="Zhang X."/>
            <person name="Dehal P."/>
            <person name="Jiang R.H."/>
            <person name="Aerts A."/>
            <person name="Arredondo F.D."/>
            <person name="Baxter L."/>
            <person name="Bensasson D."/>
            <person name="Beynon J.L."/>
            <person name="Chapman J."/>
            <person name="Damasceno C.M."/>
            <person name="Dorrance A.E."/>
            <person name="Dou D."/>
            <person name="Dickerman A.W."/>
            <person name="Dubchak I.L."/>
            <person name="Garbelotto M."/>
            <person name="Gijzen M."/>
            <person name="Gordon S.G."/>
            <person name="Govers F."/>
            <person name="Grunwald N.J."/>
            <person name="Huang W."/>
            <person name="Ivors K.L."/>
            <person name="Jones R.W."/>
            <person name="Kamoun S."/>
            <person name="Krampis K."/>
            <person name="Lamour K.H."/>
            <person name="Lee M.K."/>
            <person name="McDonald W.H."/>
            <person name="Medina M."/>
            <person name="Meijer H.J."/>
            <person name="Nordberg E.K."/>
            <person name="Maclean D.J."/>
            <person name="Ospina-Giraldo M.D."/>
            <person name="Morris P.F."/>
            <person name="Phuntumart V."/>
            <person name="Putnam N.H."/>
            <person name="Rash S."/>
            <person name="Rose J.K."/>
            <person name="Sakihama Y."/>
            <person name="Salamov A.A."/>
            <person name="Savidor A."/>
            <person name="Scheuring C.F."/>
            <person name="Smith B.M."/>
            <person name="Sobral B.W."/>
            <person name="Terry A."/>
            <person name="Torto-Alalibo T.A."/>
            <person name="Win J."/>
            <person name="Xu Z."/>
            <person name="Zhang H."/>
            <person name="Grigoriev I.V."/>
            <person name="Rokhsar D.S."/>
            <person name="Boore J.L."/>
        </authorList>
    </citation>
    <scope>NUCLEOTIDE SEQUENCE [LARGE SCALE GENOMIC DNA]</scope>
    <source>
        <strain evidence="3 4">P6497</strain>
    </source>
</reference>
<accession>G4ZR74</accession>
<feature type="region of interest" description="Disordered" evidence="2">
    <location>
        <begin position="511"/>
        <end position="552"/>
    </location>
</feature>
<evidence type="ECO:0000256" key="1">
    <source>
        <dbReference type="SAM" id="Coils"/>
    </source>
</evidence>
<feature type="region of interest" description="Disordered" evidence="2">
    <location>
        <begin position="145"/>
        <end position="261"/>
    </location>
</feature>
<dbReference type="OMA" id="DESCLIN"/>
<dbReference type="RefSeq" id="XP_009531725.1">
    <property type="nucleotide sequence ID" value="XM_009533430.1"/>
</dbReference>
<dbReference type="GeneID" id="20647117"/>
<sequence length="1031" mass="110365">MKLTGTNLPGREEKEKHEMERQIVKLFCGIVGARGSFPIENNEIKKARPNACRNTDADQLRLFVPKEGGEWLTEAQLMEGLDADVTSRMKEQRFAQEPIGAIVASRQRSRLTSRRKTLEKVKGPSSTPWLLRRVHSPTRLPLLFGLSSAPDGAVDVATDTSGRRPARQARSAGAPAPIAAGAVPPAPAAPAGDPTLIPAASRTSVDTPPAPPGSPESAAGGTETPSPEVPMEEAPDSPPTPPPSPSTPPSPTPAPSVTLATRGASVPPTAVVLGEQQMLELARLVVGVARLPPARVNAVLDRSLQAATNVGEVLAAAVAPPRLPLAEADELVALRRENDRLQAELSDTKDKLAEEMNLRTKLDYFLISANSECDQALYLVQDMRVQLSNASAQLMQANGVIAHHADVTQSLEKRTLVAEADSAAAVRRNTQLHERISASLVTYNTQLERLRKQLAHRDRANVIPARIQALTDENNSLRRANSILRRHSAAHAGITAAEIDWNFLGLSPPTVTSTEATSAPAASVGTSAGSPVSTESSSRKRGRQTESASSSFGIRRDFSASSVDGASFNDGSLKLVGVSAPPESSDVEFGGGMSPSDAPQDDLEPGEIPEMSADAQGVQGPITEPSGTVIEVPSEISPSAATSIPPPSPNESETSEDRDALFLEMFGPDKREAISVAQPVAPSEAPSPLAAETGVPVASQAATVSPPSRLHTRSASVHARSMVTATVTASPRDGPASIAPAVVDASDVAPGSRKLSGLATLFLEPGFTAPGAVPLVFEDDLVAPSSVDEIVEFGLGTDPAHPFQVLRQLFPDESCLINTTVPGYSYHSTEKGDLGFALWERRHWIRGKAVKAYIDNLARILGQRNVQVLALRQAWSKYHRERSYRADRLRDQMLHRMWNGTITYDGQPPQHRTEVLLEPSYLQYSFEVMEWVPTTDDWAPEVADVDAREPWRNCWFQAPADHPYNTAFAPCNDVPLFVPNGSTGETMASSVVVESSLRTSMVVAPWVAEFANARRSCSPSPDEETKEFVAP</sequence>
<dbReference type="EMBL" id="JH159156">
    <property type="protein sequence ID" value="EGZ14296.1"/>
    <property type="molecule type" value="Genomic_DNA"/>
</dbReference>
<dbReference type="InParanoid" id="G4ZR74"/>
<dbReference type="KEGG" id="psoj:PHYSODRAFT_335941"/>
<gene>
    <name evidence="3" type="ORF">PHYSODRAFT_335941</name>
</gene>
<proteinExistence type="predicted"/>
<keyword evidence="1" id="KW-0175">Coiled coil</keyword>
<evidence type="ECO:0000256" key="2">
    <source>
        <dbReference type="SAM" id="MobiDB-lite"/>
    </source>
</evidence>
<evidence type="ECO:0000313" key="3">
    <source>
        <dbReference type="EMBL" id="EGZ14296.1"/>
    </source>
</evidence>